<reference evidence="3" key="1">
    <citation type="journal article" date="2020" name="bioRxiv">
        <title>Comparative genomics of Chlamydomonas.</title>
        <authorList>
            <person name="Craig R.J."/>
            <person name="Hasan A.R."/>
            <person name="Ness R.W."/>
            <person name="Keightley P.D."/>
        </authorList>
    </citation>
    <scope>NUCLEOTIDE SEQUENCE</scope>
    <source>
        <strain evidence="3">SAG 7.73</strain>
    </source>
</reference>
<dbReference type="EMBL" id="JAEHOC010000085">
    <property type="protein sequence ID" value="KAG2423140.1"/>
    <property type="molecule type" value="Genomic_DNA"/>
</dbReference>
<comment type="caution">
    <text evidence="3">The sequence shown here is derived from an EMBL/GenBank/DDBJ whole genome shotgun (WGS) entry which is preliminary data.</text>
</comment>
<keyword evidence="2" id="KW-0472">Membrane</keyword>
<gene>
    <name evidence="3" type="ORF">HXX76_015525</name>
</gene>
<evidence type="ECO:0000313" key="4">
    <source>
        <dbReference type="Proteomes" id="UP000650467"/>
    </source>
</evidence>
<organism evidence="3 4">
    <name type="scientific">Chlamydomonas incerta</name>
    <dbReference type="NCBI Taxonomy" id="51695"/>
    <lineage>
        <taxon>Eukaryota</taxon>
        <taxon>Viridiplantae</taxon>
        <taxon>Chlorophyta</taxon>
        <taxon>core chlorophytes</taxon>
        <taxon>Chlorophyceae</taxon>
        <taxon>CS clade</taxon>
        <taxon>Chlamydomonadales</taxon>
        <taxon>Chlamydomonadaceae</taxon>
        <taxon>Chlamydomonas</taxon>
    </lineage>
</organism>
<keyword evidence="2" id="KW-0812">Transmembrane</keyword>
<keyword evidence="4" id="KW-1185">Reference proteome</keyword>
<feature type="compositionally biased region" description="Low complexity" evidence="1">
    <location>
        <begin position="93"/>
        <end position="123"/>
    </location>
</feature>
<proteinExistence type="predicted"/>
<name>A0A835SMH9_CHLIN</name>
<evidence type="ECO:0000256" key="2">
    <source>
        <dbReference type="SAM" id="Phobius"/>
    </source>
</evidence>
<feature type="region of interest" description="Disordered" evidence="1">
    <location>
        <begin position="65"/>
        <end position="143"/>
    </location>
</feature>
<dbReference type="AlphaFoldDB" id="A0A835SMH9"/>
<dbReference type="Proteomes" id="UP000650467">
    <property type="component" value="Unassembled WGS sequence"/>
</dbReference>
<protein>
    <submittedName>
        <fullName evidence="3">Uncharacterized protein</fullName>
    </submittedName>
</protein>
<evidence type="ECO:0000313" key="3">
    <source>
        <dbReference type="EMBL" id="KAG2423140.1"/>
    </source>
</evidence>
<feature type="transmembrane region" description="Helical" evidence="2">
    <location>
        <begin position="6"/>
        <end position="28"/>
    </location>
</feature>
<evidence type="ECO:0000256" key="1">
    <source>
        <dbReference type="SAM" id="MobiDB-lite"/>
    </source>
</evidence>
<accession>A0A835SMH9</accession>
<keyword evidence="2" id="KW-1133">Transmembrane helix</keyword>
<sequence length="143" mass="15517">MDSPLDPFVVPIILVVLTLITLALVLSVRGKPKHKSKEVEALLKDQHESAEPAGTVYLSDGEGHVVRRSTRARKPVTPTPGYVPSSTPRTSRKTAQAETEAKTPAATPRRSTRAAVAKVVEPEVVSEEEPPSPKIRSRRTPRA</sequence>
<dbReference type="OrthoDB" id="547022at2759"/>